<organism evidence="1 2">
    <name type="scientific">Mycolicibacterium confluentis</name>
    <dbReference type="NCBI Taxonomy" id="28047"/>
    <lineage>
        <taxon>Bacteria</taxon>
        <taxon>Bacillati</taxon>
        <taxon>Actinomycetota</taxon>
        <taxon>Actinomycetes</taxon>
        <taxon>Mycobacteriales</taxon>
        <taxon>Mycobacteriaceae</taxon>
        <taxon>Mycolicibacterium</taxon>
    </lineage>
</organism>
<dbReference type="InterPro" id="IPR055579">
    <property type="entry name" value="DUF7155"/>
</dbReference>
<dbReference type="OrthoDB" id="4736496at2"/>
<keyword evidence="2" id="KW-1185">Reference proteome</keyword>
<protein>
    <submittedName>
        <fullName evidence="1">Uncharacterized protein</fullName>
    </submittedName>
</protein>
<evidence type="ECO:0000313" key="1">
    <source>
        <dbReference type="EMBL" id="BBZ32905.1"/>
    </source>
</evidence>
<name>A0A7I7XUH7_9MYCO</name>
<dbReference type="Proteomes" id="UP000466931">
    <property type="component" value="Chromosome"/>
</dbReference>
<reference evidence="1" key="2">
    <citation type="submission" date="2020-02" db="EMBL/GenBank/DDBJ databases">
        <authorList>
            <person name="Matsumoto Y."/>
            <person name="Motooka D."/>
            <person name="Nakamura S."/>
        </authorList>
    </citation>
    <scope>NUCLEOTIDE SEQUENCE</scope>
    <source>
        <strain evidence="1">JCM 13671</strain>
    </source>
</reference>
<reference evidence="1" key="1">
    <citation type="journal article" date="2019" name="Emerg. Microbes Infect.">
        <title>Comprehensive subspecies identification of 175 nontuberculous mycobacteria species based on 7547 genomic profiles.</title>
        <authorList>
            <person name="Matsumoto Y."/>
            <person name="Kinjo T."/>
            <person name="Motooka D."/>
            <person name="Nabeya D."/>
            <person name="Jung N."/>
            <person name="Uechi K."/>
            <person name="Horii T."/>
            <person name="Iida T."/>
            <person name="Fujita J."/>
            <person name="Nakamura S."/>
        </authorList>
    </citation>
    <scope>NUCLEOTIDE SEQUENCE [LARGE SCALE GENOMIC DNA]</scope>
    <source>
        <strain evidence="1">JCM 13671</strain>
    </source>
</reference>
<dbReference type="RefSeq" id="WP_085151285.1">
    <property type="nucleotide sequence ID" value="NZ_AP022612.1"/>
</dbReference>
<gene>
    <name evidence="1" type="ORF">MCNF_15100</name>
</gene>
<dbReference type="Pfam" id="PF23710">
    <property type="entry name" value="DUF7155"/>
    <property type="match status" value="1"/>
</dbReference>
<dbReference type="AlphaFoldDB" id="A0A7I7XUH7"/>
<proteinExistence type="predicted"/>
<accession>A0A7I7XUH7</accession>
<sequence>MIRSKLCAAVALPVVALLGPLGAPAASAEPPGNCLSWIGARGTGQCISEGTGGIPSVGFNGSSIETSPLFPGQSVNIPLG</sequence>
<evidence type="ECO:0000313" key="2">
    <source>
        <dbReference type="Proteomes" id="UP000466931"/>
    </source>
</evidence>
<dbReference type="EMBL" id="AP022612">
    <property type="protein sequence ID" value="BBZ32905.1"/>
    <property type="molecule type" value="Genomic_DNA"/>
</dbReference>